<reference evidence="1" key="1">
    <citation type="submission" date="2020-03" db="EMBL/GenBank/DDBJ databases">
        <title>The deep terrestrial virosphere.</title>
        <authorList>
            <person name="Holmfeldt K."/>
            <person name="Nilsson E."/>
            <person name="Simone D."/>
            <person name="Lopez-Fernandez M."/>
            <person name="Wu X."/>
            <person name="de Brujin I."/>
            <person name="Lundin D."/>
            <person name="Andersson A."/>
            <person name="Bertilsson S."/>
            <person name="Dopson M."/>
        </authorList>
    </citation>
    <scope>NUCLEOTIDE SEQUENCE</scope>
    <source>
        <strain evidence="1">MM415B01630</strain>
    </source>
</reference>
<gene>
    <name evidence="1" type="ORF">MM415B01630_0005</name>
</gene>
<proteinExistence type="predicted"/>
<dbReference type="EMBL" id="MT141276">
    <property type="protein sequence ID" value="QJA57489.1"/>
    <property type="molecule type" value="Genomic_DNA"/>
</dbReference>
<protein>
    <submittedName>
        <fullName evidence="1">Putative tail tubular protein</fullName>
    </submittedName>
</protein>
<evidence type="ECO:0000313" key="1">
    <source>
        <dbReference type="EMBL" id="QJA57489.1"/>
    </source>
</evidence>
<dbReference type="AlphaFoldDB" id="A0A6M3IIZ2"/>
<sequence length="175" mass="18389">MAVKASAYFVDCGLAYSGEATTTLTGLDHLEGEAVDVVSNGAYLGSFTVSGGAVTLGSSVTSAFAGLNYTSTIKPMKLDMRSLGIALTKKITKAIISFYNTLGCKYGPNTDELDTVTFREAGDPMDASPPLFTGIKELSFSGSYEREGDIVIYQDQPLPTIVRGIVLNAGLYDGA</sequence>
<organism evidence="1">
    <name type="scientific">viral metagenome</name>
    <dbReference type="NCBI Taxonomy" id="1070528"/>
    <lineage>
        <taxon>unclassified sequences</taxon>
        <taxon>metagenomes</taxon>
        <taxon>organismal metagenomes</taxon>
    </lineage>
</organism>
<name>A0A6M3IIZ2_9ZZZZ</name>
<accession>A0A6M3IIZ2</accession>